<reference evidence="1" key="1">
    <citation type="journal article" date="2014" name="Int. J. Syst. Evol. Microbiol.">
        <title>Complete genome sequence of Corynebacterium casei LMG S-19264T (=DSM 44701T), isolated from a smear-ripened cheese.</title>
        <authorList>
            <consortium name="US DOE Joint Genome Institute (JGI-PGF)"/>
            <person name="Walter F."/>
            <person name="Albersmeier A."/>
            <person name="Kalinowski J."/>
            <person name="Ruckert C."/>
        </authorList>
    </citation>
    <scope>NUCLEOTIDE SEQUENCE</scope>
    <source>
        <strain evidence="1">CGMCC 1.15082</strain>
    </source>
</reference>
<dbReference type="RefSeq" id="WP_188826573.1">
    <property type="nucleotide sequence ID" value="NZ_BMHH01000055.1"/>
</dbReference>
<protein>
    <submittedName>
        <fullName evidence="1">Uncharacterized protein</fullName>
    </submittedName>
</protein>
<reference evidence="1" key="2">
    <citation type="submission" date="2020-09" db="EMBL/GenBank/DDBJ databases">
        <authorList>
            <person name="Sun Q."/>
            <person name="Zhou Y."/>
        </authorList>
    </citation>
    <scope>NUCLEOTIDE SEQUENCE</scope>
    <source>
        <strain evidence="1">CGMCC 1.15082</strain>
    </source>
</reference>
<proteinExistence type="predicted"/>
<dbReference type="Proteomes" id="UP000646478">
    <property type="component" value="Unassembled WGS sequence"/>
</dbReference>
<name>A0A916SS67_9HYPH</name>
<comment type="caution">
    <text evidence="1">The sequence shown here is derived from an EMBL/GenBank/DDBJ whole genome shotgun (WGS) entry which is preliminary data.</text>
</comment>
<dbReference type="EMBL" id="BMHH01000055">
    <property type="protein sequence ID" value="GGB13786.1"/>
    <property type="molecule type" value="Genomic_DNA"/>
</dbReference>
<keyword evidence="2" id="KW-1185">Reference proteome</keyword>
<gene>
    <name evidence="1" type="ORF">GCM10011491_46820</name>
</gene>
<organism evidence="1 2">
    <name type="scientific">Brucella endophytica</name>
    <dbReference type="NCBI Taxonomy" id="1963359"/>
    <lineage>
        <taxon>Bacteria</taxon>
        <taxon>Pseudomonadati</taxon>
        <taxon>Pseudomonadota</taxon>
        <taxon>Alphaproteobacteria</taxon>
        <taxon>Hyphomicrobiales</taxon>
        <taxon>Brucellaceae</taxon>
        <taxon>Brucella/Ochrobactrum group</taxon>
        <taxon>Brucella</taxon>
    </lineage>
</organism>
<dbReference type="SUPFAM" id="SSF89372">
    <property type="entry name" value="Fucose-specific lectin"/>
    <property type="match status" value="1"/>
</dbReference>
<accession>A0A916SS67</accession>
<dbReference type="AlphaFoldDB" id="A0A916SS67"/>
<evidence type="ECO:0000313" key="2">
    <source>
        <dbReference type="Proteomes" id="UP000646478"/>
    </source>
</evidence>
<sequence length="201" mass="21813">MEYPIYWSAAFPGSIDTRGWMPPLPVPSATTGADPALVEFNKQLWCVHNDGNSNLMAHCYNLGAWQGPHPMNGNAQNNQTNYRAALTVFDETLYCMYADMNDSAYYTSSTDGEIWTPANKANGLGTALRNGLGVVAYDGTVHGASTDQYTGKLWGIFSGQPPMPGPGSLEGIYSTIGVAFRRPGPARVFAALLSYCLMRRI</sequence>
<evidence type="ECO:0000313" key="1">
    <source>
        <dbReference type="EMBL" id="GGB13786.1"/>
    </source>
</evidence>